<evidence type="ECO:0000256" key="3">
    <source>
        <dbReference type="ARBA" id="ARBA00011738"/>
    </source>
</evidence>
<gene>
    <name evidence="9" type="primary">hemF</name>
    <name evidence="11" type="ORF">SAMN02745172_01270</name>
</gene>
<dbReference type="GO" id="GO:0006782">
    <property type="term" value="P:protoporphyrinogen IX biosynthetic process"/>
    <property type="evidence" value="ECO:0007669"/>
    <property type="project" value="UniProtKB-UniRule"/>
</dbReference>
<feature type="region of interest" description="Disordered" evidence="10">
    <location>
        <begin position="1"/>
        <end position="52"/>
    </location>
</feature>
<dbReference type="EC" id="1.3.3.3" evidence="9"/>
<name>A0A1M7ZDY7_9HYPH</name>
<evidence type="ECO:0000256" key="10">
    <source>
        <dbReference type="SAM" id="MobiDB-lite"/>
    </source>
</evidence>
<dbReference type="PRINTS" id="PR00073">
    <property type="entry name" value="COPRGNOXDASE"/>
</dbReference>
<dbReference type="InterPro" id="IPR001260">
    <property type="entry name" value="Coprogen_oxidase_aer"/>
</dbReference>
<dbReference type="FunFam" id="3.40.1500.10:FF:000005">
    <property type="entry name" value="Oxygen-dependent coproporphyrinogen-III oxidase"/>
    <property type="match status" value="1"/>
</dbReference>
<dbReference type="STRING" id="1123029.SAMN02745172_01270"/>
<dbReference type="UniPathway" id="UPA00251">
    <property type="reaction ID" value="UER00322"/>
</dbReference>
<accession>A0A1M7ZDY7</accession>
<feature type="active site" description="Proton donor" evidence="9">
    <location>
        <position position="172"/>
    </location>
</feature>
<dbReference type="GO" id="GO:0046872">
    <property type="term" value="F:metal ion binding"/>
    <property type="evidence" value="ECO:0007669"/>
    <property type="project" value="UniProtKB-KW"/>
</dbReference>
<feature type="binding site" evidence="9">
    <location>
        <begin position="323"/>
        <end position="325"/>
    </location>
    <ligand>
        <name>substrate</name>
    </ligand>
</feature>
<feature type="compositionally biased region" description="Basic and acidic residues" evidence="10">
    <location>
        <begin position="28"/>
        <end position="38"/>
    </location>
</feature>
<evidence type="ECO:0000256" key="5">
    <source>
        <dbReference type="ARBA" id="ARBA00022723"/>
    </source>
</evidence>
<dbReference type="AlphaFoldDB" id="A0A1M7ZDY7"/>
<evidence type="ECO:0000256" key="1">
    <source>
        <dbReference type="ARBA" id="ARBA00005168"/>
    </source>
</evidence>
<keyword evidence="12" id="KW-1185">Reference proteome</keyword>
<feature type="binding site" evidence="9">
    <location>
        <begin position="174"/>
        <end position="176"/>
    </location>
    <ligand>
        <name>substrate</name>
    </ligand>
</feature>
<dbReference type="SUPFAM" id="SSF102886">
    <property type="entry name" value="Coproporphyrinogen III oxidase"/>
    <property type="match status" value="1"/>
</dbReference>
<dbReference type="Proteomes" id="UP000186406">
    <property type="component" value="Unassembled WGS sequence"/>
</dbReference>
<dbReference type="PROSITE" id="PS01021">
    <property type="entry name" value="COPROGEN_OXIDASE"/>
    <property type="match status" value="1"/>
</dbReference>
<dbReference type="Pfam" id="PF01218">
    <property type="entry name" value="Coprogen_oxidas"/>
    <property type="match status" value="1"/>
</dbReference>
<evidence type="ECO:0000256" key="7">
    <source>
        <dbReference type="ARBA" id="ARBA00023133"/>
    </source>
</evidence>
<dbReference type="HAMAP" id="MF_00333">
    <property type="entry name" value="Coprogen_oxidas"/>
    <property type="match status" value="1"/>
</dbReference>
<proteinExistence type="inferred from homology"/>
<dbReference type="PANTHER" id="PTHR10755">
    <property type="entry name" value="COPROPORPHYRINOGEN III OXIDASE, MITOCHONDRIAL"/>
    <property type="match status" value="1"/>
</dbReference>
<dbReference type="Gene3D" id="3.40.1500.10">
    <property type="entry name" value="Coproporphyrinogen III oxidase, aerobic"/>
    <property type="match status" value="1"/>
</dbReference>
<evidence type="ECO:0000256" key="9">
    <source>
        <dbReference type="HAMAP-Rule" id="MF_00333"/>
    </source>
</evidence>
<feature type="region of interest" description="Disordered" evidence="10">
    <location>
        <begin position="79"/>
        <end position="110"/>
    </location>
</feature>
<feature type="binding site" evidence="9">
    <location>
        <position position="162"/>
    </location>
    <ligand>
        <name>a divalent metal cation</name>
        <dbReference type="ChEBI" id="CHEBI:60240"/>
    </ligand>
</feature>
<evidence type="ECO:0000313" key="11">
    <source>
        <dbReference type="EMBL" id="SHO63097.1"/>
    </source>
</evidence>
<keyword evidence="6 9" id="KW-0560">Oxidoreductase</keyword>
<feature type="site" description="Important for dimerization" evidence="9">
    <location>
        <position position="240"/>
    </location>
</feature>
<keyword evidence="8 9" id="KW-0627">Porphyrin biosynthesis</keyword>
<feature type="binding site" evidence="9">
    <location>
        <position position="240"/>
    </location>
    <ligand>
        <name>a divalent metal cation</name>
        <dbReference type="ChEBI" id="CHEBI:60240"/>
    </ligand>
</feature>
<feature type="compositionally biased region" description="Basic and acidic residues" evidence="10">
    <location>
        <begin position="93"/>
        <end position="103"/>
    </location>
</feature>
<protein>
    <recommendedName>
        <fullName evidence="9">Oxygen-dependent coproporphyrinogen-III oxidase</fullName>
        <shortName evidence="9">CPO</shortName>
        <shortName evidence="9">Coprogen oxidase</shortName>
        <shortName evidence="9">Coproporphyrinogenase</shortName>
        <ecNumber evidence="9">1.3.3.3</ecNumber>
    </recommendedName>
</protein>
<dbReference type="GO" id="GO:0005737">
    <property type="term" value="C:cytoplasm"/>
    <property type="evidence" value="ECO:0007669"/>
    <property type="project" value="UniProtKB-SubCell"/>
</dbReference>
<dbReference type="InterPro" id="IPR036406">
    <property type="entry name" value="Coprogen_oxidase_aer_sf"/>
</dbReference>
<dbReference type="PIRSF" id="PIRSF000166">
    <property type="entry name" value="Coproporphyri_ox"/>
    <property type="match status" value="1"/>
</dbReference>
<dbReference type="InterPro" id="IPR018375">
    <property type="entry name" value="Coprogen_oxidase_CS"/>
</dbReference>
<dbReference type="GO" id="GO:0004109">
    <property type="term" value="F:coproporphyrinogen oxidase activity"/>
    <property type="evidence" value="ECO:0007669"/>
    <property type="project" value="UniProtKB-UniRule"/>
</dbReference>
<evidence type="ECO:0000256" key="2">
    <source>
        <dbReference type="ARBA" id="ARBA00010644"/>
    </source>
</evidence>
<reference evidence="11 12" key="1">
    <citation type="submission" date="2016-12" db="EMBL/GenBank/DDBJ databases">
        <authorList>
            <person name="Song W.-J."/>
            <person name="Kurnit D.M."/>
        </authorList>
    </citation>
    <scope>NUCLEOTIDE SEQUENCE [LARGE SCALE GENOMIC DNA]</scope>
    <source>
        <strain evidence="11 12">DSM 19599</strain>
    </source>
</reference>
<comment type="function">
    <text evidence="9">Involved in the heme biosynthesis. Catalyzes the aerobic oxidative decarboxylation of propionate groups of rings A and B of coproporphyrinogen-III to yield the vinyl groups in protoporphyrinogen-IX.</text>
</comment>
<feature type="region of interest" description="Important for dimerization" evidence="9">
    <location>
        <begin position="305"/>
        <end position="340"/>
    </location>
</feature>
<feature type="binding site" evidence="9">
    <location>
        <position position="210"/>
    </location>
    <ligand>
        <name>a divalent metal cation</name>
        <dbReference type="ChEBI" id="CHEBI:60240"/>
    </ligand>
</feature>
<evidence type="ECO:0000256" key="6">
    <source>
        <dbReference type="ARBA" id="ARBA00023002"/>
    </source>
</evidence>
<keyword evidence="4 9" id="KW-0963">Cytoplasm</keyword>
<comment type="subcellular location">
    <subcellularLocation>
        <location evidence="9">Cytoplasm</location>
    </subcellularLocation>
</comment>
<evidence type="ECO:0000256" key="4">
    <source>
        <dbReference type="ARBA" id="ARBA00022490"/>
    </source>
</evidence>
<evidence type="ECO:0000256" key="8">
    <source>
        <dbReference type="ARBA" id="ARBA00023244"/>
    </source>
</evidence>
<comment type="cofactor">
    <cofactor evidence="9">
        <name>a divalent metal cation</name>
        <dbReference type="ChEBI" id="CHEBI:60240"/>
    </cofactor>
</comment>
<dbReference type="PANTHER" id="PTHR10755:SF0">
    <property type="entry name" value="OXYGEN-DEPENDENT COPROPORPHYRINOGEN-III OXIDASE, MITOCHONDRIAL"/>
    <property type="match status" value="1"/>
</dbReference>
<sequence length="340" mass="37620">MTSGMTAAEKARASEPEGVDNTLAQVSPERDRGHRADMMARGAPAASPEAEALKPRARAWFEDLRDRIHKALEDLEDEAGGLGGAVEGPAGRFTRDPWERTNEDGTPGGGGIMGVLRGRLFEKAGVHCSTVHGVFSPEFRGQIPGATEDPRFWASGISLIVHPWSPHVPTVHMNTRMVATSRSWFGGGADLTPMLDARRTQEDADSVDFHAAMRRSCEGHAMADYGHFKSWCDDYFFLKHRNEPRGIGGIFYDNLNSGDIEGDFAFTRAVGEAFLAIYPEIVRRNFAKPWTEAERREQLIRRGRYVEFNLIYDRGTLFGLKTGGNVEAILSSMPPTVLWP</sequence>
<dbReference type="NCBIfam" id="NF003727">
    <property type="entry name" value="PRK05330.1"/>
    <property type="match status" value="1"/>
</dbReference>
<comment type="subunit">
    <text evidence="3 9">Homodimer.</text>
</comment>
<keyword evidence="5 9" id="KW-0479">Metal-binding</keyword>
<dbReference type="GO" id="GO:0042803">
    <property type="term" value="F:protein homodimerization activity"/>
    <property type="evidence" value="ECO:0007669"/>
    <property type="project" value="UniProtKB-UniRule"/>
</dbReference>
<keyword evidence="7 9" id="KW-0350">Heme biosynthesis</keyword>
<comment type="similarity">
    <text evidence="2 9">Belongs to the aerobic coproporphyrinogen-III oxidase family.</text>
</comment>
<comment type="pathway">
    <text evidence="1 9">Porphyrin-containing compound metabolism; protoporphyrin-IX biosynthesis; protoporphyrinogen-IX from coproporphyrinogen-III (O2 route): step 1/1.</text>
</comment>
<organism evidence="11 12">
    <name type="scientific">Pseudoxanthobacter soli DSM 19599</name>
    <dbReference type="NCBI Taxonomy" id="1123029"/>
    <lineage>
        <taxon>Bacteria</taxon>
        <taxon>Pseudomonadati</taxon>
        <taxon>Pseudomonadota</taxon>
        <taxon>Alphaproteobacteria</taxon>
        <taxon>Hyphomicrobiales</taxon>
        <taxon>Segnochrobactraceae</taxon>
        <taxon>Pseudoxanthobacter</taxon>
    </lineage>
</organism>
<evidence type="ECO:0000313" key="12">
    <source>
        <dbReference type="Proteomes" id="UP000186406"/>
    </source>
</evidence>
<feature type="binding site" evidence="9">
    <location>
        <position position="158"/>
    </location>
    <ligand>
        <name>substrate</name>
    </ligand>
</feature>
<feature type="binding site" evidence="9">
    <location>
        <position position="172"/>
    </location>
    <ligand>
        <name>a divalent metal cation</name>
        <dbReference type="ChEBI" id="CHEBI:60240"/>
    </ligand>
</feature>
<dbReference type="EMBL" id="FRXO01000002">
    <property type="protein sequence ID" value="SHO63097.1"/>
    <property type="molecule type" value="Genomic_DNA"/>
</dbReference>
<comment type="catalytic activity">
    <reaction evidence="9">
        <text>coproporphyrinogen III + O2 + 2 H(+) = protoporphyrinogen IX + 2 CO2 + 2 H2O</text>
        <dbReference type="Rhea" id="RHEA:18257"/>
        <dbReference type="ChEBI" id="CHEBI:15377"/>
        <dbReference type="ChEBI" id="CHEBI:15378"/>
        <dbReference type="ChEBI" id="CHEBI:15379"/>
        <dbReference type="ChEBI" id="CHEBI:16526"/>
        <dbReference type="ChEBI" id="CHEBI:57307"/>
        <dbReference type="ChEBI" id="CHEBI:57309"/>
        <dbReference type="EC" id="1.3.3.3"/>
    </reaction>
</comment>